<dbReference type="OrthoDB" id="153872at2759"/>
<evidence type="ECO:0000313" key="7">
    <source>
        <dbReference type="EMBL" id="GAV80762.1"/>
    </source>
</evidence>
<reference evidence="8" key="1">
    <citation type="submission" date="2016-04" db="EMBL/GenBank/DDBJ databases">
        <title>Cephalotus genome sequencing.</title>
        <authorList>
            <person name="Fukushima K."/>
            <person name="Hasebe M."/>
            <person name="Fang X."/>
        </authorList>
    </citation>
    <scope>NUCLEOTIDE SEQUENCE [LARGE SCALE GENOMIC DNA]</scope>
    <source>
        <strain evidence="8">cv. St1</strain>
    </source>
</reference>
<evidence type="ECO:0000256" key="2">
    <source>
        <dbReference type="ARBA" id="ARBA00022771"/>
    </source>
</evidence>
<sequence length="207" mass="23079">MKCELCKFPARAYCESDQASLCWHCDAKVHGANFLVARHSRSLLCQACQCPTPWRASGPKLGHTVSVCDTCAFGRRDESEGENYDDEEMYTDDDDECCGENQLVPWSSLTPPPPSSSSSEDNDLDLHSQHDLICSFSQKKYGADGEVTSVDSFRRLKERNTEPDLPVQFGSKSAPIFESLKTFHSGDRDKRKESNDVGVHYSASPSR</sequence>
<dbReference type="Pfam" id="PF00643">
    <property type="entry name" value="zf-B_box"/>
    <property type="match status" value="1"/>
</dbReference>
<gene>
    <name evidence="7" type="ORF">CFOL_v3_24222</name>
</gene>
<proteinExistence type="predicted"/>
<keyword evidence="8" id="KW-1185">Reference proteome</keyword>
<dbReference type="SMART" id="SM00336">
    <property type="entry name" value="BBOX"/>
    <property type="match status" value="1"/>
</dbReference>
<evidence type="ECO:0000256" key="1">
    <source>
        <dbReference type="ARBA" id="ARBA00022723"/>
    </source>
</evidence>
<dbReference type="PANTHER" id="PTHR31717:SF60">
    <property type="entry name" value="B-BOX TYPE ZINC FINGER FAMILY PROTEIN"/>
    <property type="match status" value="1"/>
</dbReference>
<dbReference type="InParanoid" id="A0A1Q3CKY5"/>
<accession>A0A1Q3CKY5</accession>
<evidence type="ECO:0000313" key="8">
    <source>
        <dbReference type="Proteomes" id="UP000187406"/>
    </source>
</evidence>
<protein>
    <submittedName>
        <fullName evidence="7">Zf-B_box domain-containing protein</fullName>
    </submittedName>
</protein>
<dbReference type="GO" id="GO:0008270">
    <property type="term" value="F:zinc ion binding"/>
    <property type="evidence" value="ECO:0007669"/>
    <property type="project" value="UniProtKB-KW"/>
</dbReference>
<name>A0A1Q3CKY5_CEPFO</name>
<dbReference type="PROSITE" id="PS50119">
    <property type="entry name" value="ZF_BBOX"/>
    <property type="match status" value="1"/>
</dbReference>
<evidence type="ECO:0000256" key="3">
    <source>
        <dbReference type="ARBA" id="ARBA00022833"/>
    </source>
</evidence>
<keyword evidence="1" id="KW-0479">Metal-binding</keyword>
<keyword evidence="2 4" id="KW-0863">Zinc-finger</keyword>
<evidence type="ECO:0000256" key="4">
    <source>
        <dbReference type="PROSITE-ProRule" id="PRU00024"/>
    </source>
</evidence>
<dbReference type="InterPro" id="IPR049808">
    <property type="entry name" value="CONSTANS-like_Bbox1"/>
</dbReference>
<dbReference type="InterPro" id="IPR000315">
    <property type="entry name" value="Znf_B-box"/>
</dbReference>
<feature type="compositionally biased region" description="Basic and acidic residues" evidence="5">
    <location>
        <begin position="184"/>
        <end position="195"/>
    </location>
</feature>
<dbReference type="STRING" id="3775.A0A1Q3CKY5"/>
<comment type="caution">
    <text evidence="7">The sequence shown here is derived from an EMBL/GenBank/DDBJ whole genome shotgun (WGS) entry which is preliminary data.</text>
</comment>
<evidence type="ECO:0000256" key="5">
    <source>
        <dbReference type="SAM" id="MobiDB-lite"/>
    </source>
</evidence>
<feature type="region of interest" description="Disordered" evidence="5">
    <location>
        <begin position="180"/>
        <end position="207"/>
    </location>
</feature>
<dbReference type="AlphaFoldDB" id="A0A1Q3CKY5"/>
<keyword evidence="3" id="KW-0862">Zinc</keyword>
<dbReference type="CDD" id="cd19821">
    <property type="entry name" value="Bbox1_BBX-like"/>
    <property type="match status" value="1"/>
</dbReference>
<dbReference type="Proteomes" id="UP000187406">
    <property type="component" value="Unassembled WGS sequence"/>
</dbReference>
<feature type="domain" description="B box-type" evidence="6">
    <location>
        <begin position="1"/>
        <end position="44"/>
    </location>
</feature>
<dbReference type="EMBL" id="BDDD01002258">
    <property type="protein sequence ID" value="GAV80762.1"/>
    <property type="molecule type" value="Genomic_DNA"/>
</dbReference>
<evidence type="ECO:0000259" key="6">
    <source>
        <dbReference type="PROSITE" id="PS50119"/>
    </source>
</evidence>
<dbReference type="PANTHER" id="PTHR31717">
    <property type="entry name" value="ZINC FINGER PROTEIN CONSTANS-LIKE 10"/>
    <property type="match status" value="1"/>
</dbReference>
<organism evidence="7 8">
    <name type="scientific">Cephalotus follicularis</name>
    <name type="common">Albany pitcher plant</name>
    <dbReference type="NCBI Taxonomy" id="3775"/>
    <lineage>
        <taxon>Eukaryota</taxon>
        <taxon>Viridiplantae</taxon>
        <taxon>Streptophyta</taxon>
        <taxon>Embryophyta</taxon>
        <taxon>Tracheophyta</taxon>
        <taxon>Spermatophyta</taxon>
        <taxon>Magnoliopsida</taxon>
        <taxon>eudicotyledons</taxon>
        <taxon>Gunneridae</taxon>
        <taxon>Pentapetalae</taxon>
        <taxon>rosids</taxon>
        <taxon>fabids</taxon>
        <taxon>Oxalidales</taxon>
        <taxon>Cephalotaceae</taxon>
        <taxon>Cephalotus</taxon>
    </lineage>
</organism>